<evidence type="ECO:0000313" key="3">
    <source>
        <dbReference type="Proteomes" id="UP000218209"/>
    </source>
</evidence>
<feature type="compositionally biased region" description="Basic and acidic residues" evidence="1">
    <location>
        <begin position="154"/>
        <end position="171"/>
    </location>
</feature>
<dbReference type="Proteomes" id="UP000218209">
    <property type="component" value="Unassembled WGS sequence"/>
</dbReference>
<proteinExistence type="predicted"/>
<feature type="region of interest" description="Disordered" evidence="1">
    <location>
        <begin position="327"/>
        <end position="352"/>
    </location>
</feature>
<protein>
    <submittedName>
        <fullName evidence="2">Uncharacterized protein</fullName>
    </submittedName>
</protein>
<gene>
    <name evidence="2" type="ORF">BU14_0713s0002</name>
</gene>
<evidence type="ECO:0000256" key="1">
    <source>
        <dbReference type="SAM" id="MobiDB-lite"/>
    </source>
</evidence>
<reference evidence="2 3" key="1">
    <citation type="submission" date="2017-03" db="EMBL/GenBank/DDBJ databases">
        <title>WGS assembly of Porphyra umbilicalis.</title>
        <authorList>
            <person name="Brawley S.H."/>
            <person name="Blouin N.A."/>
            <person name="Ficko-Blean E."/>
            <person name="Wheeler G.L."/>
            <person name="Lohr M."/>
            <person name="Goodson H.V."/>
            <person name="Jenkins J.W."/>
            <person name="Blaby-Haas C.E."/>
            <person name="Helliwell K.E."/>
            <person name="Chan C."/>
            <person name="Marriage T."/>
            <person name="Bhattacharya D."/>
            <person name="Klein A.S."/>
            <person name="Badis Y."/>
            <person name="Brodie J."/>
            <person name="Cao Y."/>
            <person name="Collen J."/>
            <person name="Dittami S.M."/>
            <person name="Gachon C.M."/>
            <person name="Green B.R."/>
            <person name="Karpowicz S."/>
            <person name="Kim J.W."/>
            <person name="Kudahl U."/>
            <person name="Lin S."/>
            <person name="Michel G."/>
            <person name="Mittag M."/>
            <person name="Olson B.J."/>
            <person name="Pangilinan J."/>
            <person name="Peng Y."/>
            <person name="Qiu H."/>
            <person name="Shu S."/>
            <person name="Singer J.T."/>
            <person name="Smith A.G."/>
            <person name="Sprecher B.N."/>
            <person name="Wagner V."/>
            <person name="Wang W."/>
            <person name="Wang Z.-Y."/>
            <person name="Yan J."/>
            <person name="Yarish C."/>
            <person name="Zoeuner-Riek S."/>
            <person name="Zhuang Y."/>
            <person name="Zou Y."/>
            <person name="Lindquist E.A."/>
            <person name="Grimwood J."/>
            <person name="Barry K."/>
            <person name="Rokhsar D.S."/>
            <person name="Schmutz J."/>
            <person name="Stiller J.W."/>
            <person name="Grossman A.R."/>
            <person name="Prochnik S.E."/>
        </authorList>
    </citation>
    <scope>NUCLEOTIDE SEQUENCE [LARGE SCALE GENOMIC DNA]</scope>
    <source>
        <strain evidence="2">4086291</strain>
    </source>
</reference>
<dbReference type="EMBL" id="KV919234">
    <property type="protein sequence ID" value="OSX70600.1"/>
    <property type="molecule type" value="Genomic_DNA"/>
</dbReference>
<feature type="compositionally biased region" description="Basic residues" evidence="1">
    <location>
        <begin position="100"/>
        <end position="116"/>
    </location>
</feature>
<feature type="compositionally biased region" description="Basic residues" evidence="1">
    <location>
        <begin position="172"/>
        <end position="191"/>
    </location>
</feature>
<feature type="region of interest" description="Disordered" evidence="1">
    <location>
        <begin position="60"/>
        <end position="196"/>
    </location>
</feature>
<accession>A0A1X6NQ01</accession>
<keyword evidence="3" id="KW-1185">Reference proteome</keyword>
<sequence>MHSLTTTAPDNHHTLDRISCYTSIAIMPPLLGCTMAATNVLHLPLGEKMGLVGLGPVPPRRLDERVPQPALDGHPAPGSVRAAGVPPLTRQDGASPTERRHQRRRIRVHVRRRPQQRRGGGNDEVTPAATTPLPVGALTAGARGGGRPRQAGKRGTDGWTREPLDEHAERRRLVRRVGPTKRQQRRRRRRVDGRAARRVERDVFRQRCAGRRGGADRPVGHGRHADIRHERVIRTVAGVAVALLAAITPRHGNAVRERVGAEQRRCRPRRGNERAAARRGQTKQPRRRHPPCVVPDRAAARRRARRADNADAVGACEADGLIGRRRHHHHPRPACAVEGGGDGGSSHRHQRRRWRRCSGAVLGRRRCVGRPDAVGDELG</sequence>
<evidence type="ECO:0000313" key="2">
    <source>
        <dbReference type="EMBL" id="OSX70600.1"/>
    </source>
</evidence>
<name>A0A1X6NQ01_PORUM</name>
<feature type="compositionally biased region" description="Basic and acidic residues" evidence="1">
    <location>
        <begin position="255"/>
        <end position="276"/>
    </location>
</feature>
<feature type="region of interest" description="Disordered" evidence="1">
    <location>
        <begin position="255"/>
        <end position="292"/>
    </location>
</feature>
<dbReference type="AlphaFoldDB" id="A0A1X6NQ01"/>
<feature type="compositionally biased region" description="Basic residues" evidence="1">
    <location>
        <begin position="280"/>
        <end position="290"/>
    </location>
</feature>
<organism evidence="2 3">
    <name type="scientific">Porphyra umbilicalis</name>
    <name type="common">Purple laver</name>
    <name type="synonym">Red alga</name>
    <dbReference type="NCBI Taxonomy" id="2786"/>
    <lineage>
        <taxon>Eukaryota</taxon>
        <taxon>Rhodophyta</taxon>
        <taxon>Bangiophyceae</taxon>
        <taxon>Bangiales</taxon>
        <taxon>Bangiaceae</taxon>
        <taxon>Porphyra</taxon>
    </lineage>
</organism>